<organism evidence="2 3">
    <name type="scientific">Actinoallomurus vinaceus</name>
    <dbReference type="NCBI Taxonomy" id="1080074"/>
    <lineage>
        <taxon>Bacteria</taxon>
        <taxon>Bacillati</taxon>
        <taxon>Actinomycetota</taxon>
        <taxon>Actinomycetes</taxon>
        <taxon>Streptosporangiales</taxon>
        <taxon>Thermomonosporaceae</taxon>
        <taxon>Actinoallomurus</taxon>
    </lineage>
</organism>
<feature type="compositionally biased region" description="Basic and acidic residues" evidence="1">
    <location>
        <begin position="58"/>
        <end position="67"/>
    </location>
</feature>
<gene>
    <name evidence="2" type="ORF">GCM10023196_056830</name>
</gene>
<evidence type="ECO:0000313" key="2">
    <source>
        <dbReference type="EMBL" id="GAA4630652.1"/>
    </source>
</evidence>
<name>A0ABP8UGT6_9ACTN</name>
<accession>A0ABP8UGT6</accession>
<keyword evidence="3" id="KW-1185">Reference proteome</keyword>
<evidence type="ECO:0000313" key="3">
    <source>
        <dbReference type="Proteomes" id="UP001501442"/>
    </source>
</evidence>
<sequence length="67" mass="7293">MRGFHGAWPRSPSSLGTEKSDGIVMNAGQKCPHCRTLSDRHAARDGPGGDQQTNAIITREEHPVKIQ</sequence>
<feature type="region of interest" description="Disordered" evidence="1">
    <location>
        <begin position="39"/>
        <end position="67"/>
    </location>
</feature>
<comment type="caution">
    <text evidence="2">The sequence shown here is derived from an EMBL/GenBank/DDBJ whole genome shotgun (WGS) entry which is preliminary data.</text>
</comment>
<proteinExistence type="predicted"/>
<reference evidence="3" key="1">
    <citation type="journal article" date="2019" name="Int. J. Syst. Evol. Microbiol.">
        <title>The Global Catalogue of Microorganisms (GCM) 10K type strain sequencing project: providing services to taxonomists for standard genome sequencing and annotation.</title>
        <authorList>
            <consortium name="The Broad Institute Genomics Platform"/>
            <consortium name="The Broad Institute Genome Sequencing Center for Infectious Disease"/>
            <person name="Wu L."/>
            <person name="Ma J."/>
        </authorList>
    </citation>
    <scope>NUCLEOTIDE SEQUENCE [LARGE SCALE GENOMIC DNA]</scope>
    <source>
        <strain evidence="3">JCM 17939</strain>
    </source>
</reference>
<protein>
    <submittedName>
        <fullName evidence="2">Uncharacterized protein</fullName>
    </submittedName>
</protein>
<dbReference type="Proteomes" id="UP001501442">
    <property type="component" value="Unassembled WGS sequence"/>
</dbReference>
<dbReference type="EMBL" id="BAABHK010000008">
    <property type="protein sequence ID" value="GAA4630652.1"/>
    <property type="molecule type" value="Genomic_DNA"/>
</dbReference>
<feature type="region of interest" description="Disordered" evidence="1">
    <location>
        <begin position="1"/>
        <end position="21"/>
    </location>
</feature>
<evidence type="ECO:0000256" key="1">
    <source>
        <dbReference type="SAM" id="MobiDB-lite"/>
    </source>
</evidence>